<protein>
    <submittedName>
        <fullName evidence="1">Uncharacterized protein</fullName>
    </submittedName>
</protein>
<organism evidence="1 2">
    <name type="scientific">Clostridium cochlearium</name>
    <dbReference type="NCBI Taxonomy" id="1494"/>
    <lineage>
        <taxon>Bacteria</taxon>
        <taxon>Bacillati</taxon>
        <taxon>Bacillota</taxon>
        <taxon>Clostridia</taxon>
        <taxon>Eubacteriales</taxon>
        <taxon>Clostridiaceae</taxon>
        <taxon>Clostridium</taxon>
    </lineage>
</organism>
<gene>
    <name evidence="1" type="ORF">NCTC13028_02015</name>
</gene>
<dbReference type="RefSeq" id="WP_111921676.1">
    <property type="nucleotide sequence ID" value="NZ_UAWC01000024.1"/>
</dbReference>
<sequence>MIDIDEALLKLKKAMRVDKRKMLLSSSFDEDSINVLIKDKYLDILLSGNKEVPVALCEQLIDNILKEI</sequence>
<name>A0A2X2W7T1_CLOCO</name>
<reference evidence="1 2" key="1">
    <citation type="submission" date="2018-06" db="EMBL/GenBank/DDBJ databases">
        <authorList>
            <consortium name="Pathogen Informatics"/>
            <person name="Doyle S."/>
        </authorList>
    </citation>
    <scope>NUCLEOTIDE SEQUENCE [LARGE SCALE GENOMIC DNA]</scope>
    <source>
        <strain evidence="1 2">NCTC13028</strain>
    </source>
</reference>
<dbReference type="Proteomes" id="UP000250223">
    <property type="component" value="Unassembled WGS sequence"/>
</dbReference>
<accession>A0A2X2W7T1</accession>
<proteinExistence type="predicted"/>
<dbReference type="EMBL" id="UAWC01000024">
    <property type="protein sequence ID" value="SQB35507.1"/>
    <property type="molecule type" value="Genomic_DNA"/>
</dbReference>
<evidence type="ECO:0000313" key="2">
    <source>
        <dbReference type="Proteomes" id="UP000250223"/>
    </source>
</evidence>
<dbReference type="AlphaFoldDB" id="A0A2X2W7T1"/>
<evidence type="ECO:0000313" key="1">
    <source>
        <dbReference type="EMBL" id="SQB35507.1"/>
    </source>
</evidence>